<evidence type="ECO:0000313" key="2">
    <source>
        <dbReference type="EMBL" id="RKD90721.1"/>
    </source>
</evidence>
<proteinExistence type="predicted"/>
<keyword evidence="3" id="KW-1185">Reference proteome</keyword>
<gene>
    <name evidence="2" type="ORF">BC643_1064</name>
</gene>
<organism evidence="2 3">
    <name type="scientific">Mangrovibacterium diazotrophicum</name>
    <dbReference type="NCBI Taxonomy" id="1261403"/>
    <lineage>
        <taxon>Bacteria</taxon>
        <taxon>Pseudomonadati</taxon>
        <taxon>Bacteroidota</taxon>
        <taxon>Bacteroidia</taxon>
        <taxon>Marinilabiliales</taxon>
        <taxon>Prolixibacteraceae</taxon>
        <taxon>Mangrovibacterium</taxon>
    </lineage>
</organism>
<accession>A0A419W5H6</accession>
<dbReference type="EMBL" id="RAPN01000001">
    <property type="protein sequence ID" value="RKD90721.1"/>
    <property type="molecule type" value="Genomic_DNA"/>
</dbReference>
<dbReference type="InterPro" id="IPR018490">
    <property type="entry name" value="cNMP-bd_dom_sf"/>
</dbReference>
<dbReference type="RefSeq" id="WP_170154459.1">
    <property type="nucleotide sequence ID" value="NZ_RAPN01000001.1"/>
</dbReference>
<dbReference type="SUPFAM" id="SSF51206">
    <property type="entry name" value="cAMP-binding domain-like"/>
    <property type="match status" value="1"/>
</dbReference>
<protein>
    <submittedName>
        <fullName evidence="2">CRP-like cAMP-binding protein</fullName>
    </submittedName>
</protein>
<dbReference type="Proteomes" id="UP000283387">
    <property type="component" value="Unassembled WGS sequence"/>
</dbReference>
<sequence>MNISSRINKFSKLTAQREEELMTFFHREEYRKGDFLFRQGEICKKLFFVEKGLARGYYYLKNGKDITAWFTPENSFITAIDSFLPMKETTNNCELVEDSVVYWISYDELEELLNKDHMMAKFAFYTLYEITQELAQFTNNLKFQTAREKYEVLMENNPGIFQRVPLVQIASYLGITPETLSRIRTEK</sequence>
<dbReference type="CDD" id="cd00038">
    <property type="entry name" value="CAP_ED"/>
    <property type="match status" value="1"/>
</dbReference>
<dbReference type="InterPro" id="IPR014710">
    <property type="entry name" value="RmlC-like_jellyroll"/>
</dbReference>
<reference evidence="2 3" key="1">
    <citation type="submission" date="2018-09" db="EMBL/GenBank/DDBJ databases">
        <title>Genomic Encyclopedia of Archaeal and Bacterial Type Strains, Phase II (KMG-II): from individual species to whole genera.</title>
        <authorList>
            <person name="Goeker M."/>
        </authorList>
    </citation>
    <scope>NUCLEOTIDE SEQUENCE [LARGE SCALE GENOMIC DNA]</scope>
    <source>
        <strain evidence="2 3">DSM 27148</strain>
    </source>
</reference>
<dbReference type="PROSITE" id="PS50042">
    <property type="entry name" value="CNMP_BINDING_3"/>
    <property type="match status" value="1"/>
</dbReference>
<dbReference type="Pfam" id="PF00027">
    <property type="entry name" value="cNMP_binding"/>
    <property type="match status" value="1"/>
</dbReference>
<name>A0A419W5H6_9BACT</name>
<dbReference type="Gene3D" id="2.60.120.10">
    <property type="entry name" value="Jelly Rolls"/>
    <property type="match status" value="1"/>
</dbReference>
<dbReference type="AlphaFoldDB" id="A0A419W5H6"/>
<evidence type="ECO:0000259" key="1">
    <source>
        <dbReference type="PROSITE" id="PS50042"/>
    </source>
</evidence>
<evidence type="ECO:0000313" key="3">
    <source>
        <dbReference type="Proteomes" id="UP000283387"/>
    </source>
</evidence>
<feature type="domain" description="Cyclic nucleotide-binding" evidence="1">
    <location>
        <begin position="9"/>
        <end position="52"/>
    </location>
</feature>
<dbReference type="InterPro" id="IPR000595">
    <property type="entry name" value="cNMP-bd_dom"/>
</dbReference>
<comment type="caution">
    <text evidence="2">The sequence shown here is derived from an EMBL/GenBank/DDBJ whole genome shotgun (WGS) entry which is preliminary data.</text>
</comment>